<evidence type="ECO:0000256" key="2">
    <source>
        <dbReference type="ARBA" id="ARBA00006275"/>
    </source>
</evidence>
<sequence>MKNKYCMRGLSLVASCLLMISCLDLDPKAQMGDNLVWNKADNFQLFANQFYSWSRDFSLSADKNYGNGVYDGPHSDYRSDLVAAASVNTYSQGTNVIPSEDANYTALYKQIYYTNLLLNHAESFEDKAAIAIPVAEAKFFRAYCYFELVQIWGDAILLTEPLDLDSEKLYAKQNDRGEVVDQIIIDLKEAAESLPETADMGRLTKYAAYAMLSRVALYEGTWQKFHTNGADTNENTERSSELLTIAKDAAYNVIKDNKYELFYNEVLGNQSYRYMFILEDAAQCNPANLNKSSNKEYIFVHRHRDGDKNIDITHAMLANACYITRKMANMYLCSNGLPIEKAGDTFKGYSGAATEFINRDNRMNNTLIQHEQLYWNNDGTWRTTWTDEDEKNALKMNVRSNSGYQNYKWCVERQVPDWYESIDYPVIRYAEVLLNYTEAIYELSGNIANDELVYLNKVRKRINPTMPDLTNEFVAKNGLSMREEIRRERTVELFLEGFRIDDLKRWATAPAEMVQPQLGIQFTGTWFESNWNNQSRKLNEDGCIILYDDRVWDNKLYLYPLPSDQLQLNPQLKQNPGWGNN</sequence>
<comment type="caution">
    <text evidence="9">The sequence shown here is derived from an EMBL/GenBank/DDBJ whole genome shotgun (WGS) entry which is preliminary data.</text>
</comment>
<keyword evidence="5" id="KW-0998">Cell outer membrane</keyword>
<dbReference type="InterPro" id="IPR033985">
    <property type="entry name" value="SusD-like_N"/>
</dbReference>
<accession>R5V7V9</accession>
<keyword evidence="3 6" id="KW-0732">Signal</keyword>
<dbReference type="AlphaFoldDB" id="R5V7V9"/>
<name>R5V7V9_9BACT</name>
<evidence type="ECO:0000256" key="5">
    <source>
        <dbReference type="ARBA" id="ARBA00023237"/>
    </source>
</evidence>
<evidence type="ECO:0000256" key="3">
    <source>
        <dbReference type="ARBA" id="ARBA00022729"/>
    </source>
</evidence>
<protein>
    <submittedName>
        <fullName evidence="9">Outer membrane protein</fullName>
    </submittedName>
</protein>
<evidence type="ECO:0000256" key="1">
    <source>
        <dbReference type="ARBA" id="ARBA00004442"/>
    </source>
</evidence>
<evidence type="ECO:0000259" key="8">
    <source>
        <dbReference type="Pfam" id="PF14322"/>
    </source>
</evidence>
<dbReference type="InterPro" id="IPR012944">
    <property type="entry name" value="SusD_RagB_dom"/>
</dbReference>
<dbReference type="PROSITE" id="PS51257">
    <property type="entry name" value="PROKAR_LIPOPROTEIN"/>
    <property type="match status" value="1"/>
</dbReference>
<evidence type="ECO:0000256" key="6">
    <source>
        <dbReference type="SAM" id="SignalP"/>
    </source>
</evidence>
<organism evidence="9 10">
    <name type="scientific">Phocaeicola plebeius CAG:211</name>
    <dbReference type="NCBI Taxonomy" id="1263052"/>
    <lineage>
        <taxon>Bacteria</taxon>
        <taxon>Pseudomonadati</taxon>
        <taxon>Bacteroidota</taxon>
        <taxon>Bacteroidia</taxon>
        <taxon>Bacteroidales</taxon>
        <taxon>Bacteroidaceae</taxon>
        <taxon>Phocaeicola</taxon>
    </lineage>
</organism>
<gene>
    <name evidence="9" type="ORF">BN536_00095</name>
</gene>
<comment type="subcellular location">
    <subcellularLocation>
        <location evidence="1">Cell outer membrane</location>
    </subcellularLocation>
</comment>
<dbReference type="Pfam" id="PF14322">
    <property type="entry name" value="SusD-like_3"/>
    <property type="match status" value="1"/>
</dbReference>
<dbReference type="InterPro" id="IPR011990">
    <property type="entry name" value="TPR-like_helical_dom_sf"/>
</dbReference>
<feature type="chain" id="PRO_5004406820" evidence="6">
    <location>
        <begin position="26"/>
        <end position="581"/>
    </location>
</feature>
<dbReference type="SUPFAM" id="SSF48452">
    <property type="entry name" value="TPR-like"/>
    <property type="match status" value="1"/>
</dbReference>
<dbReference type="GO" id="GO:0009279">
    <property type="term" value="C:cell outer membrane"/>
    <property type="evidence" value="ECO:0007669"/>
    <property type="project" value="UniProtKB-SubCell"/>
</dbReference>
<comment type="similarity">
    <text evidence="2">Belongs to the SusD family.</text>
</comment>
<reference evidence="9" key="1">
    <citation type="submission" date="2012-11" db="EMBL/GenBank/DDBJ databases">
        <title>Dependencies among metagenomic species, viruses, plasmids and units of genetic variation.</title>
        <authorList>
            <person name="Nielsen H.B."/>
            <person name="Almeida M."/>
            <person name="Juncker A.S."/>
            <person name="Rasmussen S."/>
            <person name="Li J."/>
            <person name="Sunagawa S."/>
            <person name="Plichta D."/>
            <person name="Gautier L."/>
            <person name="Le Chatelier E."/>
            <person name="Peletier E."/>
            <person name="Bonde I."/>
            <person name="Nielsen T."/>
            <person name="Manichanh C."/>
            <person name="Arumugam M."/>
            <person name="Batto J."/>
            <person name="Santos M.B.Q.D."/>
            <person name="Blom N."/>
            <person name="Borruel N."/>
            <person name="Burgdorf K.S."/>
            <person name="Boumezbeur F."/>
            <person name="Casellas F."/>
            <person name="Dore J."/>
            <person name="Guarner F."/>
            <person name="Hansen T."/>
            <person name="Hildebrand F."/>
            <person name="Kaas R.S."/>
            <person name="Kennedy S."/>
            <person name="Kristiansen K."/>
            <person name="Kultima J.R."/>
            <person name="Leonard P."/>
            <person name="Levenez F."/>
            <person name="Lund O."/>
            <person name="Moumen B."/>
            <person name="Le Paslier D."/>
            <person name="Pons N."/>
            <person name="Pedersen O."/>
            <person name="Prifti E."/>
            <person name="Qin J."/>
            <person name="Raes J."/>
            <person name="Tap J."/>
            <person name="Tims S."/>
            <person name="Ussery D.W."/>
            <person name="Yamada T."/>
            <person name="MetaHit consortium"/>
            <person name="Renault P."/>
            <person name="Sicheritz-Ponten T."/>
            <person name="Bork P."/>
            <person name="Wang J."/>
            <person name="Brunak S."/>
            <person name="Ehrlich S.D."/>
        </authorList>
    </citation>
    <scope>NUCLEOTIDE SEQUENCE [LARGE SCALE GENOMIC DNA]</scope>
</reference>
<dbReference type="Pfam" id="PF07980">
    <property type="entry name" value="SusD_RagB"/>
    <property type="match status" value="1"/>
</dbReference>
<evidence type="ECO:0000256" key="4">
    <source>
        <dbReference type="ARBA" id="ARBA00023136"/>
    </source>
</evidence>
<feature type="domain" description="RagB/SusD" evidence="7">
    <location>
        <begin position="318"/>
        <end position="578"/>
    </location>
</feature>
<dbReference type="EMBL" id="CBAT010000035">
    <property type="protein sequence ID" value="CCZ86465.1"/>
    <property type="molecule type" value="Genomic_DNA"/>
</dbReference>
<dbReference type="Proteomes" id="UP000018372">
    <property type="component" value="Unassembled WGS sequence"/>
</dbReference>
<feature type="domain" description="SusD-like N-terminal" evidence="8">
    <location>
        <begin position="75"/>
        <end position="217"/>
    </location>
</feature>
<keyword evidence="4" id="KW-0472">Membrane</keyword>
<proteinExistence type="inferred from homology"/>
<evidence type="ECO:0000259" key="7">
    <source>
        <dbReference type="Pfam" id="PF07980"/>
    </source>
</evidence>
<feature type="signal peptide" evidence="6">
    <location>
        <begin position="1"/>
        <end position="25"/>
    </location>
</feature>
<dbReference type="Gene3D" id="1.25.40.390">
    <property type="match status" value="1"/>
</dbReference>
<dbReference type="RefSeq" id="WP_022052468.1">
    <property type="nucleotide sequence ID" value="NZ_HF998034.1"/>
</dbReference>
<evidence type="ECO:0000313" key="9">
    <source>
        <dbReference type="EMBL" id="CCZ86465.1"/>
    </source>
</evidence>
<evidence type="ECO:0000313" key="10">
    <source>
        <dbReference type="Proteomes" id="UP000018372"/>
    </source>
</evidence>